<evidence type="ECO:0000256" key="1">
    <source>
        <dbReference type="SAM" id="Coils"/>
    </source>
</evidence>
<keyword evidence="3" id="KW-0695">RNA-directed DNA polymerase</keyword>
<keyword evidence="1" id="KW-0175">Coiled coil</keyword>
<feature type="compositionally biased region" description="Polar residues" evidence="2">
    <location>
        <begin position="287"/>
        <end position="298"/>
    </location>
</feature>
<dbReference type="EMBL" id="BKCJ010001971">
    <property type="protein sequence ID" value="GEU45332.1"/>
    <property type="molecule type" value="Genomic_DNA"/>
</dbReference>
<dbReference type="AlphaFoldDB" id="A0A6L2K9C3"/>
<sequence length="996" mass="115739">GVTNVKIKTVNDDVWLQALIDGKKVVVNEASIRHDLKLNDAEVTPLFGTIMVQALEEVGNFTTDVQDIPILDKPSSSQSQRKYKPKRKKIMETDISPTEINTKEHVPIPSNDPLPSGEDRMQLKELMVLCTNLSNKVLDLENEVIEMKSLHKANIEELESRVEKLENENRLLTNELKSFNTMVESPTIKETAMDKEESSKHGRKIADIDADAEVNLENVYDADAEVNLKNVYNLDMPHEETVLSMQDVDSERIEDVYKNVKDVVTTAENVEAKPKAKRVTMQEPSEFKTTLPLQSSLPLQDKDKDKGLMVEPEMPLTRKDQIALNKEVVGGLEAEWNGNMKDNIDWNKVVKHIQSRQSDAMDYFKGISYEQIRPIFEMEYNKVQAYLNKGPEMDAERIKAPRKRTKKEKVEKDQPAKKQKDDELEQDNTKKQKLEEQQEAEELKKNLEIVPDDEDDVFVNVTHLSFKPPTIVDYKIYKEERRSTFKYLEQIIIKDRFKKSQTKEVLDVFLWHTLKVMFEHTVEYNVWKRQKGPQGLARVKNWKLFDSCRVHCVTLETIQLFLLAKKMYPLTNYTLQQMFNEVRLQVDYEVEMAYDLLRLVTSTQEGKRSQDDDKRLYSANDLKNRVGTRRQKELEDKINEMGDVMEDVLEDNSMTMMVLTANVVEEKKQEEVRNVIKDEKLQACAIIETHVKAAKMSDVYSKSYGNAHGKVTNLKEKLKIAQAKVDANPYDVIIKEEEARIPLEYKEQMIKDIDRVLKGFLWCGGELQRGKAKVSWKSVCHPKNQGGLGLKMLGEWNEVLLSKHAWNIVVRKESLWYISKREIYDARLVDNAIVDEIISNGRWKWWPEEWMLKFPLLQQVDVPLMQQYMEDHTMWCSNNGSLRKFSTKQVWKDCIYQLPNVSWSFVVRSVLRRLVIGVVVYFFGKREIKGSLPMRKEEVRFLVLKRSKTIGNRIWLGELVGGKKEMTEMPSRAGRMRYIMGASLENTIRGNFCTIT</sequence>
<name>A0A6L2K9C3_TANCI</name>
<accession>A0A6L2K9C3</accession>
<protein>
    <submittedName>
        <fullName evidence="3">RNA-directed DNA polymerase, eukaryota, reverse transcriptase zinc-binding domain protein</fullName>
    </submittedName>
</protein>
<comment type="caution">
    <text evidence="3">The sequence shown here is derived from an EMBL/GenBank/DDBJ whole genome shotgun (WGS) entry which is preliminary data.</text>
</comment>
<feature type="coiled-coil region" evidence="1">
    <location>
        <begin position="123"/>
        <end position="182"/>
    </location>
</feature>
<proteinExistence type="predicted"/>
<evidence type="ECO:0000313" key="3">
    <source>
        <dbReference type="EMBL" id="GEU45332.1"/>
    </source>
</evidence>
<keyword evidence="3" id="KW-0548">Nucleotidyltransferase</keyword>
<feature type="region of interest" description="Disordered" evidence="2">
    <location>
        <begin position="394"/>
        <end position="430"/>
    </location>
</feature>
<feature type="non-terminal residue" evidence="3">
    <location>
        <position position="1"/>
    </location>
</feature>
<reference evidence="3" key="1">
    <citation type="journal article" date="2019" name="Sci. Rep.">
        <title>Draft genome of Tanacetum cinerariifolium, the natural source of mosquito coil.</title>
        <authorList>
            <person name="Yamashiro T."/>
            <person name="Shiraishi A."/>
            <person name="Satake H."/>
            <person name="Nakayama K."/>
        </authorList>
    </citation>
    <scope>NUCLEOTIDE SEQUENCE</scope>
</reference>
<dbReference type="GO" id="GO:0003964">
    <property type="term" value="F:RNA-directed DNA polymerase activity"/>
    <property type="evidence" value="ECO:0007669"/>
    <property type="project" value="UniProtKB-KW"/>
</dbReference>
<evidence type="ECO:0000256" key="2">
    <source>
        <dbReference type="SAM" id="MobiDB-lite"/>
    </source>
</evidence>
<feature type="compositionally biased region" description="Basic and acidic residues" evidence="2">
    <location>
        <begin position="408"/>
        <end position="430"/>
    </location>
</feature>
<gene>
    <name evidence="3" type="ORF">Tci_017310</name>
</gene>
<keyword evidence="3" id="KW-0808">Transferase</keyword>
<feature type="region of interest" description="Disordered" evidence="2">
    <location>
        <begin position="69"/>
        <end position="88"/>
    </location>
</feature>
<organism evidence="3">
    <name type="scientific">Tanacetum cinerariifolium</name>
    <name type="common">Dalmatian daisy</name>
    <name type="synonym">Chrysanthemum cinerariifolium</name>
    <dbReference type="NCBI Taxonomy" id="118510"/>
    <lineage>
        <taxon>Eukaryota</taxon>
        <taxon>Viridiplantae</taxon>
        <taxon>Streptophyta</taxon>
        <taxon>Embryophyta</taxon>
        <taxon>Tracheophyta</taxon>
        <taxon>Spermatophyta</taxon>
        <taxon>Magnoliopsida</taxon>
        <taxon>eudicotyledons</taxon>
        <taxon>Gunneridae</taxon>
        <taxon>Pentapetalae</taxon>
        <taxon>asterids</taxon>
        <taxon>campanulids</taxon>
        <taxon>Asterales</taxon>
        <taxon>Asteraceae</taxon>
        <taxon>Asteroideae</taxon>
        <taxon>Anthemideae</taxon>
        <taxon>Anthemidinae</taxon>
        <taxon>Tanacetum</taxon>
    </lineage>
</organism>
<feature type="region of interest" description="Disordered" evidence="2">
    <location>
        <begin position="276"/>
        <end position="304"/>
    </location>
</feature>